<feature type="transmembrane region" description="Helical" evidence="9">
    <location>
        <begin position="566"/>
        <end position="593"/>
    </location>
</feature>
<protein>
    <recommendedName>
        <fullName evidence="12">Chloride channel protein</fullName>
    </recommendedName>
</protein>
<evidence type="ECO:0000256" key="2">
    <source>
        <dbReference type="ARBA" id="ARBA00022448"/>
    </source>
</evidence>
<dbReference type="InParanoid" id="A0A1D2VP53"/>
<dbReference type="GO" id="GO:0005769">
    <property type="term" value="C:early endosome"/>
    <property type="evidence" value="ECO:0007669"/>
    <property type="project" value="TreeGrafter"/>
</dbReference>
<keyword evidence="6 9" id="KW-0472">Membrane</keyword>
<keyword evidence="11" id="KW-1185">Reference proteome</keyword>
<feature type="transmembrane region" description="Helical" evidence="9">
    <location>
        <begin position="436"/>
        <end position="456"/>
    </location>
</feature>
<evidence type="ECO:0000256" key="8">
    <source>
        <dbReference type="SAM" id="MobiDB-lite"/>
    </source>
</evidence>
<dbReference type="SUPFAM" id="SSF81340">
    <property type="entry name" value="Clc chloride channel"/>
    <property type="match status" value="1"/>
</dbReference>
<keyword evidence="5" id="KW-0406">Ion transport</keyword>
<feature type="transmembrane region" description="Helical" evidence="9">
    <location>
        <begin position="218"/>
        <end position="238"/>
    </location>
</feature>
<evidence type="ECO:0000313" key="11">
    <source>
        <dbReference type="Proteomes" id="UP000095038"/>
    </source>
</evidence>
<keyword evidence="2" id="KW-0813">Transport</keyword>
<dbReference type="InterPro" id="IPR001807">
    <property type="entry name" value="ClC"/>
</dbReference>
<evidence type="ECO:0000256" key="3">
    <source>
        <dbReference type="ARBA" id="ARBA00022692"/>
    </source>
</evidence>
<name>A0A1D2VP53_9ASCO</name>
<feature type="transmembrane region" description="Helical" evidence="9">
    <location>
        <begin position="250"/>
        <end position="268"/>
    </location>
</feature>
<dbReference type="AlphaFoldDB" id="A0A1D2VP53"/>
<feature type="transmembrane region" description="Helical" evidence="9">
    <location>
        <begin position="288"/>
        <end position="309"/>
    </location>
</feature>
<feature type="transmembrane region" description="Helical" evidence="9">
    <location>
        <begin position="330"/>
        <end position="350"/>
    </location>
</feature>
<feature type="region of interest" description="Disordered" evidence="8">
    <location>
        <begin position="796"/>
        <end position="822"/>
    </location>
</feature>
<dbReference type="Proteomes" id="UP000095038">
    <property type="component" value="Unassembled WGS sequence"/>
</dbReference>
<dbReference type="CDD" id="cd03684">
    <property type="entry name" value="ClC_3_like"/>
    <property type="match status" value="1"/>
</dbReference>
<feature type="transmembrane region" description="Helical" evidence="9">
    <location>
        <begin position="138"/>
        <end position="163"/>
    </location>
</feature>
<accession>A0A1D2VP53</accession>
<evidence type="ECO:0000313" key="10">
    <source>
        <dbReference type="EMBL" id="ODV63402.1"/>
    </source>
</evidence>
<dbReference type="GO" id="GO:0005794">
    <property type="term" value="C:Golgi apparatus"/>
    <property type="evidence" value="ECO:0007669"/>
    <property type="project" value="TreeGrafter"/>
</dbReference>
<dbReference type="GO" id="GO:0005247">
    <property type="term" value="F:voltage-gated chloride channel activity"/>
    <property type="evidence" value="ECO:0007669"/>
    <property type="project" value="TreeGrafter"/>
</dbReference>
<evidence type="ECO:0000256" key="4">
    <source>
        <dbReference type="ARBA" id="ARBA00022989"/>
    </source>
</evidence>
<dbReference type="PANTHER" id="PTHR45711">
    <property type="entry name" value="CHLORIDE CHANNEL PROTEIN"/>
    <property type="match status" value="1"/>
</dbReference>
<dbReference type="Gene3D" id="1.10.3080.10">
    <property type="entry name" value="Clc chloride channel"/>
    <property type="match status" value="1"/>
</dbReference>
<dbReference type="EMBL" id="KV454475">
    <property type="protein sequence ID" value="ODV63402.1"/>
    <property type="molecule type" value="Genomic_DNA"/>
</dbReference>
<evidence type="ECO:0000256" key="5">
    <source>
        <dbReference type="ARBA" id="ARBA00023065"/>
    </source>
</evidence>
<evidence type="ECO:0000256" key="6">
    <source>
        <dbReference type="ARBA" id="ARBA00023136"/>
    </source>
</evidence>
<keyword evidence="7" id="KW-0868">Chloride</keyword>
<dbReference type="PANTHER" id="PTHR45711:SF6">
    <property type="entry name" value="CHLORIDE CHANNEL PROTEIN"/>
    <property type="match status" value="1"/>
</dbReference>
<comment type="subcellular location">
    <subcellularLocation>
        <location evidence="1">Membrane</location>
        <topology evidence="1">Multi-pass membrane protein</topology>
    </subcellularLocation>
</comment>
<dbReference type="GO" id="GO:0005886">
    <property type="term" value="C:plasma membrane"/>
    <property type="evidence" value="ECO:0007669"/>
    <property type="project" value="TreeGrafter"/>
</dbReference>
<feature type="transmembrane region" description="Helical" evidence="9">
    <location>
        <begin position="540"/>
        <end position="560"/>
    </location>
</feature>
<dbReference type="SUPFAM" id="SSF54631">
    <property type="entry name" value="CBS-domain pair"/>
    <property type="match status" value="1"/>
</dbReference>
<dbReference type="OrthoDB" id="44789at2759"/>
<feature type="transmembrane region" description="Helical" evidence="9">
    <location>
        <begin position="69"/>
        <end position="89"/>
    </location>
</feature>
<dbReference type="PRINTS" id="PR00762">
    <property type="entry name" value="CLCHANNEL"/>
</dbReference>
<feature type="transmembrane region" description="Helical" evidence="9">
    <location>
        <begin position="370"/>
        <end position="390"/>
    </location>
</feature>
<dbReference type="InterPro" id="IPR046342">
    <property type="entry name" value="CBS_dom_sf"/>
</dbReference>
<feature type="compositionally biased region" description="Low complexity" evidence="8">
    <location>
        <begin position="796"/>
        <end position="817"/>
    </location>
</feature>
<dbReference type="Pfam" id="PF00654">
    <property type="entry name" value="Voltage_CLC"/>
    <property type="match status" value="1"/>
</dbReference>
<reference evidence="11" key="1">
    <citation type="submission" date="2016-05" db="EMBL/GenBank/DDBJ databases">
        <title>Comparative genomics of biotechnologically important yeasts.</title>
        <authorList>
            <consortium name="DOE Joint Genome Institute"/>
            <person name="Riley R."/>
            <person name="Haridas S."/>
            <person name="Wolfe K.H."/>
            <person name="Lopes M.R."/>
            <person name="Hittinger C.T."/>
            <person name="Goker M."/>
            <person name="Salamov A."/>
            <person name="Wisecaver J."/>
            <person name="Long T.M."/>
            <person name="Aerts A.L."/>
            <person name="Barry K."/>
            <person name="Choi C."/>
            <person name="Clum A."/>
            <person name="Coughlan A.Y."/>
            <person name="Deshpande S."/>
            <person name="Douglass A.P."/>
            <person name="Hanson S.J."/>
            <person name="Klenk H.-P."/>
            <person name="Labutti K."/>
            <person name="Lapidus A."/>
            <person name="Lindquist E."/>
            <person name="Lipzen A."/>
            <person name="Meier-Kolthoff J.P."/>
            <person name="Ohm R.A."/>
            <person name="Otillar R.P."/>
            <person name="Pangilinan J."/>
            <person name="Peng Y."/>
            <person name="Rokas A."/>
            <person name="Rosa C.A."/>
            <person name="Scheuner C."/>
            <person name="Sibirny A.A."/>
            <person name="Slot J.C."/>
            <person name="Stielow J.B."/>
            <person name="Sun H."/>
            <person name="Kurtzman C.P."/>
            <person name="Blackwell M."/>
            <person name="Grigoriev I.V."/>
            <person name="Jeffries T.W."/>
        </authorList>
    </citation>
    <scope>NUCLEOTIDE SEQUENCE [LARGE SCALE GENOMIC DNA]</scope>
    <source>
        <strain evidence="11">DSM 1968</strain>
    </source>
</reference>
<keyword evidence="3 9" id="KW-0812">Transmembrane</keyword>
<organism evidence="10 11">
    <name type="scientific">Ascoidea rubescens DSM 1968</name>
    <dbReference type="NCBI Taxonomy" id="1344418"/>
    <lineage>
        <taxon>Eukaryota</taxon>
        <taxon>Fungi</taxon>
        <taxon>Dikarya</taxon>
        <taxon>Ascomycota</taxon>
        <taxon>Saccharomycotina</taxon>
        <taxon>Saccharomycetes</taxon>
        <taxon>Ascoideaceae</taxon>
        <taxon>Ascoidea</taxon>
    </lineage>
</organism>
<sequence length="1047" mass="117742">MNQTAHIPFVSYRKRGPSEGSTSKYTFFSKNKHYENYSQIDWPYEYQSQRYIAQSSPGSKSLFNRIEKWLIIFLAGTLIGIITSCIDLSSKWVYDIRTGYCKDGFYLTKSNCCLGFALDECTSWNNWNEYLRLSNSSFLSYLINFSIYIVTSIFLCSTAVILVNKAPFSIKSGLIEIKLILSGLILKKFLSLKVLLIKSIGLILVVGSGLWIGKEGPLVHISCCIIHAILDFFLLLKNNSYTKNEALKRSLLPASIAAGIAVAFNAPIGGVLFTLEQFNSSFLNIDKLMWNCFVCATIATIILQLLYPFKEGNNVLFVVNMEVNWFGFELIPFVILGILGGIYGFIFSKLNNFFAKLRNRFVGNNFNKKIFEIFCLSIFTSIVTYPLIFAKLPLSTLIMRLFTECDNNTLNSTSSIIFHDLCSIKDDDITNFQSKAFILLILTAIQGLILTAYSFGSYIPGGILMPSLAIGACIGRSMGIFMKYIQINHSDWAIFSECALIDNHNYSNISSFTKTLDSITSFFGSIVGATNDTDQSPKTILVSQCIITGAYAVIGAAAFLTGVTKLTVSIVVIVFELTGAITYVLPIMISVLVSRYVNDLLINKSCYDLWIEFNKFDNIHINENAATNNLKSISLISAEDIMIQLKDLCYIYADDYLIHFCSQVLKNNEIITDNENRSSGNSIEERLTLKSLIKLIELTDPFPKRLTNEQKDFISYSYHYSNSYLQSSRNVYYNSYLKNIDGFPILKSKKEPILIGWFSKTELKNELEKIQNDIKTIDYSLLVKLVGERDNNIINNQENSNENDNITATTTITNNNSNKKKDSNDNLNEITIGSIHDSNNEVDVMDLNMNNISLIDEDSGLISSIDYEENEANKMSVKDKDKDSNCIGTFENIGDIENIDNTENVENSVKYPLYHLVESINSIIVLSSKVSLLVIIEFFKKMNLNNILLIDNMGRINGIVKKNTIVKYIELDSKLNGVIDKRIIANEVNNLNGNDNLINNSNDSNGNTTSINNNIRYNEGPTSFLGDINELDIGVFLDDESASSYTR</sequence>
<dbReference type="RefSeq" id="XP_020049709.1">
    <property type="nucleotide sequence ID" value="XM_020192213.1"/>
</dbReference>
<evidence type="ECO:0000256" key="9">
    <source>
        <dbReference type="SAM" id="Phobius"/>
    </source>
</evidence>
<dbReference type="GeneID" id="30965849"/>
<evidence type="ECO:0000256" key="7">
    <source>
        <dbReference type="ARBA" id="ARBA00023214"/>
    </source>
</evidence>
<evidence type="ECO:0000256" key="1">
    <source>
        <dbReference type="ARBA" id="ARBA00004141"/>
    </source>
</evidence>
<keyword evidence="4 9" id="KW-1133">Transmembrane helix</keyword>
<dbReference type="InterPro" id="IPR014743">
    <property type="entry name" value="Cl-channel_core"/>
</dbReference>
<gene>
    <name evidence="10" type="ORF">ASCRUDRAFT_73271</name>
</gene>
<evidence type="ECO:0008006" key="12">
    <source>
        <dbReference type="Google" id="ProtNLM"/>
    </source>
</evidence>
<feature type="transmembrane region" description="Helical" evidence="9">
    <location>
        <begin position="194"/>
        <end position="212"/>
    </location>
</feature>
<proteinExistence type="predicted"/>